<dbReference type="GO" id="GO:0000156">
    <property type="term" value="F:phosphorelay response regulator activity"/>
    <property type="evidence" value="ECO:0007669"/>
    <property type="project" value="TreeGrafter"/>
</dbReference>
<dbReference type="AlphaFoldDB" id="A0A545TFE9"/>
<dbReference type="SUPFAM" id="SSF52172">
    <property type="entry name" value="CheY-like"/>
    <property type="match status" value="1"/>
</dbReference>
<organism evidence="10 11">
    <name type="scientific">Exilibacterium tricleocarpae</name>
    <dbReference type="NCBI Taxonomy" id="2591008"/>
    <lineage>
        <taxon>Bacteria</taxon>
        <taxon>Pseudomonadati</taxon>
        <taxon>Pseudomonadota</taxon>
        <taxon>Gammaproteobacteria</taxon>
        <taxon>Cellvibrionales</taxon>
        <taxon>Cellvibrionaceae</taxon>
        <taxon>Exilibacterium</taxon>
    </lineage>
</organism>
<dbReference type="EMBL" id="VHSG01000015">
    <property type="protein sequence ID" value="TQV75952.1"/>
    <property type="molecule type" value="Genomic_DNA"/>
</dbReference>
<dbReference type="Gene3D" id="3.40.50.2300">
    <property type="match status" value="1"/>
</dbReference>
<comment type="caution">
    <text evidence="6">Lacks conserved residue(s) required for the propagation of feature annotation.</text>
</comment>
<dbReference type="SMART" id="SM00862">
    <property type="entry name" value="Trans_reg_C"/>
    <property type="match status" value="1"/>
</dbReference>
<name>A0A545TFE9_9GAMM</name>
<evidence type="ECO:0000256" key="6">
    <source>
        <dbReference type="PROSITE-ProRule" id="PRU00169"/>
    </source>
</evidence>
<feature type="domain" description="Response regulatory" evidence="8">
    <location>
        <begin position="27"/>
        <end position="140"/>
    </location>
</feature>
<gene>
    <name evidence="10" type="ORF">FKG94_15165</name>
</gene>
<evidence type="ECO:0000256" key="4">
    <source>
        <dbReference type="ARBA" id="ARBA00023125"/>
    </source>
</evidence>
<dbReference type="GO" id="GO:0006355">
    <property type="term" value="P:regulation of DNA-templated transcription"/>
    <property type="evidence" value="ECO:0007669"/>
    <property type="project" value="InterPro"/>
</dbReference>
<dbReference type="SMART" id="SM00448">
    <property type="entry name" value="REC"/>
    <property type="match status" value="1"/>
</dbReference>
<evidence type="ECO:0000256" key="7">
    <source>
        <dbReference type="PROSITE-ProRule" id="PRU01091"/>
    </source>
</evidence>
<dbReference type="PROSITE" id="PS51755">
    <property type="entry name" value="OMPR_PHOB"/>
    <property type="match status" value="1"/>
</dbReference>
<dbReference type="CDD" id="cd00383">
    <property type="entry name" value="trans_reg_C"/>
    <property type="match status" value="1"/>
</dbReference>
<dbReference type="InterPro" id="IPR036388">
    <property type="entry name" value="WH-like_DNA-bd_sf"/>
</dbReference>
<evidence type="ECO:0000256" key="5">
    <source>
        <dbReference type="ARBA" id="ARBA00023163"/>
    </source>
</evidence>
<keyword evidence="3" id="KW-0805">Transcription regulation</keyword>
<dbReference type="Proteomes" id="UP000319732">
    <property type="component" value="Unassembled WGS sequence"/>
</dbReference>
<proteinExistence type="predicted"/>
<evidence type="ECO:0000259" key="8">
    <source>
        <dbReference type="PROSITE" id="PS50110"/>
    </source>
</evidence>
<keyword evidence="1" id="KW-0597">Phosphoprotein</keyword>
<evidence type="ECO:0000313" key="10">
    <source>
        <dbReference type="EMBL" id="TQV75952.1"/>
    </source>
</evidence>
<dbReference type="PANTHER" id="PTHR48111">
    <property type="entry name" value="REGULATOR OF RPOS"/>
    <property type="match status" value="1"/>
</dbReference>
<evidence type="ECO:0000256" key="1">
    <source>
        <dbReference type="ARBA" id="ARBA00022553"/>
    </source>
</evidence>
<evidence type="ECO:0000313" key="11">
    <source>
        <dbReference type="Proteomes" id="UP000319732"/>
    </source>
</evidence>
<evidence type="ECO:0000259" key="9">
    <source>
        <dbReference type="PROSITE" id="PS51755"/>
    </source>
</evidence>
<dbReference type="GO" id="GO:0032993">
    <property type="term" value="C:protein-DNA complex"/>
    <property type="evidence" value="ECO:0007669"/>
    <property type="project" value="TreeGrafter"/>
</dbReference>
<dbReference type="InterPro" id="IPR001867">
    <property type="entry name" value="OmpR/PhoB-type_DNA-bd"/>
</dbReference>
<dbReference type="PROSITE" id="PS50110">
    <property type="entry name" value="RESPONSE_REGULATORY"/>
    <property type="match status" value="1"/>
</dbReference>
<evidence type="ECO:0000256" key="2">
    <source>
        <dbReference type="ARBA" id="ARBA00023012"/>
    </source>
</evidence>
<evidence type="ECO:0000256" key="3">
    <source>
        <dbReference type="ARBA" id="ARBA00023015"/>
    </source>
</evidence>
<protein>
    <submittedName>
        <fullName evidence="10">Response regulator transcription factor</fullName>
    </submittedName>
</protein>
<dbReference type="InterPro" id="IPR016032">
    <property type="entry name" value="Sig_transdc_resp-reg_C-effctor"/>
</dbReference>
<comment type="caution">
    <text evidence="10">The sequence shown here is derived from an EMBL/GenBank/DDBJ whole genome shotgun (WGS) entry which is preliminary data.</text>
</comment>
<feature type="domain" description="OmpR/PhoB-type" evidence="9">
    <location>
        <begin position="155"/>
        <end position="254"/>
    </location>
</feature>
<dbReference type="InterPro" id="IPR001789">
    <property type="entry name" value="Sig_transdc_resp-reg_receiver"/>
</dbReference>
<feature type="DNA-binding region" description="OmpR/PhoB-type" evidence="7">
    <location>
        <begin position="155"/>
        <end position="254"/>
    </location>
</feature>
<dbReference type="InterPro" id="IPR011006">
    <property type="entry name" value="CheY-like_superfamily"/>
</dbReference>
<keyword evidence="5" id="KW-0804">Transcription</keyword>
<dbReference type="SUPFAM" id="SSF46894">
    <property type="entry name" value="C-terminal effector domain of the bipartite response regulators"/>
    <property type="match status" value="1"/>
</dbReference>
<dbReference type="InterPro" id="IPR039420">
    <property type="entry name" value="WalR-like"/>
</dbReference>
<dbReference type="Gene3D" id="6.10.250.690">
    <property type="match status" value="1"/>
</dbReference>
<dbReference type="PANTHER" id="PTHR48111:SF4">
    <property type="entry name" value="DNA-BINDING DUAL TRANSCRIPTIONAL REGULATOR OMPR"/>
    <property type="match status" value="1"/>
</dbReference>
<accession>A0A545TFE9</accession>
<dbReference type="GO" id="GO:0005829">
    <property type="term" value="C:cytosol"/>
    <property type="evidence" value="ECO:0007669"/>
    <property type="project" value="TreeGrafter"/>
</dbReference>
<dbReference type="Pfam" id="PF00486">
    <property type="entry name" value="Trans_reg_C"/>
    <property type="match status" value="1"/>
</dbReference>
<dbReference type="Gene3D" id="1.10.10.10">
    <property type="entry name" value="Winged helix-like DNA-binding domain superfamily/Winged helix DNA-binding domain"/>
    <property type="match status" value="1"/>
</dbReference>
<keyword evidence="4 7" id="KW-0238">DNA-binding</keyword>
<dbReference type="GO" id="GO:0000976">
    <property type="term" value="F:transcription cis-regulatory region binding"/>
    <property type="evidence" value="ECO:0007669"/>
    <property type="project" value="TreeGrafter"/>
</dbReference>
<sequence>MAFKYMLRGYSLHFRSCWLIGKKMGRKFITIDEDKEVIDGLTAFFAKHGIKNDNALNISDAKEKISENNYDAVIMEVVLSGGEGISLAKWIKETIGTPLILLTTLTEAVDTAVGLEVGADDYIHKPFDTRVLLARINSLLRVYKNSSHPATNPHIDLLDSNANVFDIKRRRLIVDGRDVTLNSSEFIFVKTLLENQGKPVSRDTLYKAIFERAWNPMDRAVDNIASKLRKKIEMYSDKSTVIITVRNKGYLIPEGTFNLL</sequence>
<keyword evidence="11" id="KW-1185">Reference proteome</keyword>
<dbReference type="OrthoDB" id="9802426at2"/>
<dbReference type="Pfam" id="PF00072">
    <property type="entry name" value="Response_reg"/>
    <property type="match status" value="1"/>
</dbReference>
<reference evidence="10 11" key="1">
    <citation type="submission" date="2019-06" db="EMBL/GenBank/DDBJ databases">
        <title>Whole genome sequence for Cellvibrionaceae sp. R142.</title>
        <authorList>
            <person name="Wang G."/>
        </authorList>
    </citation>
    <scope>NUCLEOTIDE SEQUENCE [LARGE SCALE GENOMIC DNA]</scope>
    <source>
        <strain evidence="10 11">R142</strain>
    </source>
</reference>
<keyword evidence="2" id="KW-0902">Two-component regulatory system</keyword>